<dbReference type="EMBL" id="QNRR01000001">
    <property type="protein sequence ID" value="RBP47360.1"/>
    <property type="molecule type" value="Genomic_DNA"/>
</dbReference>
<dbReference type="OrthoDB" id="9772207at2"/>
<feature type="chain" id="PRO_5016645506" evidence="1">
    <location>
        <begin position="26"/>
        <end position="869"/>
    </location>
</feature>
<organism evidence="2 3">
    <name type="scientific">Roseimicrobium gellanilyticum</name>
    <dbReference type="NCBI Taxonomy" id="748857"/>
    <lineage>
        <taxon>Bacteria</taxon>
        <taxon>Pseudomonadati</taxon>
        <taxon>Verrucomicrobiota</taxon>
        <taxon>Verrucomicrobiia</taxon>
        <taxon>Verrucomicrobiales</taxon>
        <taxon>Verrucomicrobiaceae</taxon>
        <taxon>Roseimicrobium</taxon>
    </lineage>
</organism>
<keyword evidence="1" id="KW-0732">Signal</keyword>
<dbReference type="InterPro" id="IPR011013">
    <property type="entry name" value="Gal_mutarotase_sf_dom"/>
</dbReference>
<dbReference type="Gene3D" id="2.60.40.1180">
    <property type="entry name" value="Golgi alpha-mannosidase II"/>
    <property type="match status" value="1"/>
</dbReference>
<evidence type="ECO:0000313" key="3">
    <source>
        <dbReference type="Proteomes" id="UP000253426"/>
    </source>
</evidence>
<dbReference type="Proteomes" id="UP000253426">
    <property type="component" value="Unassembled WGS sequence"/>
</dbReference>
<reference evidence="2 3" key="1">
    <citation type="submission" date="2018-06" db="EMBL/GenBank/DDBJ databases">
        <title>Genomic Encyclopedia of Type Strains, Phase IV (KMG-IV): sequencing the most valuable type-strain genomes for metagenomic binning, comparative biology and taxonomic classification.</title>
        <authorList>
            <person name="Goeker M."/>
        </authorList>
    </citation>
    <scope>NUCLEOTIDE SEQUENCE [LARGE SCALE GENOMIC DNA]</scope>
    <source>
        <strain evidence="2 3">DSM 25532</strain>
    </source>
</reference>
<gene>
    <name evidence="2" type="ORF">DES53_101157</name>
</gene>
<name>A0A366HU53_9BACT</name>
<evidence type="ECO:0000256" key="1">
    <source>
        <dbReference type="SAM" id="SignalP"/>
    </source>
</evidence>
<dbReference type="AlphaFoldDB" id="A0A366HU53"/>
<sequence length="869" mass="96633">MRRHCTFSLLLATVCWLAGDLASQAQTGKKIYLAPDDHTDFIWSASEADYYGYFQKMLSYHLDQIKITAKEPAGRQSKFTTDGSLWLKVFRDGSLKPDFDLAGKGDRFAELMQRHKEGNLTTPLTPLVCSWGGAPAEAVLRSMYFPGRLERQYDMRFRFAQALENQTIPFGLGSLWSGSGAKYAWHGVCACATVVKEDELRNREREVYRWRGQDGSSMLMKWYTYFTNESIGGYAEARKPDKATELLLNEPRYQGYQVLGAFGQGWDDKLTLNSDIRDYVWRREPDEHEVRVSNTIDFFEQFETQQAPLLQDFSAAFGNDWDIQPASLAEVSARVKRSLIKLRAAEAMAAFVALENPKFKEDATTKRARELAFLNLGLYFEHDLTVTGFAQERLDWQKRLVEEIDRYVQALYVDATSALGSLIKKSGNGTRFFIFNPLGWERTDVANIPWTDNEPVHVVDLTTGEEIPSQFVPTSVKPTALRILAGDVPSAGYKVYEVRPGKGKDPTTTLTHEDTTIANEFYRIALSGRGAITSMQPASGGGLEFVKAASPLKFNDLTTNPDSKTAPDGGTVSLEGGVGPVSVTLRAVRREIPAHTVKVTLYRGIPRVEIENTVTENFGNTPHYWAYHTAFAESPDTHHEEVGAILLAKLTSDAGHYSPVAARYDLLTMNSFVTMTGKIGSTAAGLTLSNADGLFFRLGNSTSHSLDTVTPSFHPLLGGKFTGLDSQGHETRFLQRYALRAHTAYSPVSAMKFAQEHQNPLVVGAVTGGKVYPEDRASLLQVDNPNVLLWALKVHDDGIGKGLVARAWNLATRPQSYTLSTLRPMGEARRITHIETDDATLTAPILKEGRMTATAHGYEMQTHRMVIGR</sequence>
<dbReference type="SUPFAM" id="SSF74650">
    <property type="entry name" value="Galactose mutarotase-like"/>
    <property type="match status" value="1"/>
</dbReference>
<accession>A0A366HU53</accession>
<dbReference type="InterPro" id="IPR013780">
    <property type="entry name" value="Glyco_hydro_b"/>
</dbReference>
<keyword evidence="3" id="KW-1185">Reference proteome</keyword>
<evidence type="ECO:0000313" key="2">
    <source>
        <dbReference type="EMBL" id="RBP47360.1"/>
    </source>
</evidence>
<feature type="signal peptide" evidence="1">
    <location>
        <begin position="1"/>
        <end position="25"/>
    </location>
</feature>
<dbReference type="GO" id="GO:0030246">
    <property type="term" value="F:carbohydrate binding"/>
    <property type="evidence" value="ECO:0007669"/>
    <property type="project" value="InterPro"/>
</dbReference>
<proteinExistence type="predicted"/>
<comment type="caution">
    <text evidence="2">The sequence shown here is derived from an EMBL/GenBank/DDBJ whole genome shotgun (WGS) entry which is preliminary data.</text>
</comment>
<protein>
    <submittedName>
        <fullName evidence="2">Alpha-mannosidase</fullName>
    </submittedName>
</protein>
<dbReference type="RefSeq" id="WP_113956300.1">
    <property type="nucleotide sequence ID" value="NZ_QNRR01000001.1"/>
</dbReference>
<dbReference type="GO" id="GO:0005975">
    <property type="term" value="P:carbohydrate metabolic process"/>
    <property type="evidence" value="ECO:0007669"/>
    <property type="project" value="InterPro"/>
</dbReference>
<dbReference type="GO" id="GO:0003824">
    <property type="term" value="F:catalytic activity"/>
    <property type="evidence" value="ECO:0007669"/>
    <property type="project" value="InterPro"/>
</dbReference>